<dbReference type="Gene3D" id="3.40.50.150">
    <property type="entry name" value="Vaccinia Virus protein VP39"/>
    <property type="match status" value="1"/>
</dbReference>
<dbReference type="InterPro" id="IPR029063">
    <property type="entry name" value="SAM-dependent_MTases_sf"/>
</dbReference>
<evidence type="ECO:0000313" key="1">
    <source>
        <dbReference type="EMBL" id="THD82218.1"/>
    </source>
</evidence>
<evidence type="ECO:0008006" key="3">
    <source>
        <dbReference type="Google" id="ProtNLM"/>
    </source>
</evidence>
<dbReference type="OrthoDB" id="174925at2"/>
<sequence length="273" mass="30245">MEHHELKDRAKRVCVGQVAVACPGRPLDKEHRMSKTLEEILGLARATGWDDMPTDHADLIGTTFAKNSIDRAAVPFLYGLTRAISPRRAIEVGLGSGASATTFALAARPTLAAYDIMDPYQSSGFGDRGLNALRKALADSACALDFHEEMSHVVLPRLLAAGKRYDYAMIDASHKFDATLIEVFYIDLMLVTGGIMVLDDRAWPMVGAVIEFMKTNYAHLTVDTSDARLTVVQKIGPDRRKWFDYWHFDPPRSAQMEAKIEEYRRASAAKPGS</sequence>
<evidence type="ECO:0000313" key="2">
    <source>
        <dbReference type="Proteomes" id="UP000309450"/>
    </source>
</evidence>
<organism evidence="1 2">
    <name type="scientific">Aliigemmobacter aestuarii</name>
    <dbReference type="NCBI Taxonomy" id="1445661"/>
    <lineage>
        <taxon>Bacteria</taxon>
        <taxon>Pseudomonadati</taxon>
        <taxon>Pseudomonadota</taxon>
        <taxon>Alphaproteobacteria</taxon>
        <taxon>Rhodobacterales</taxon>
        <taxon>Paracoccaceae</taxon>
        <taxon>Aliigemmobacter</taxon>
    </lineage>
</organism>
<protein>
    <recommendedName>
        <fullName evidence="3">Class I SAM-dependent methyltransferase</fullName>
    </recommendedName>
</protein>
<dbReference type="EMBL" id="SSND01000004">
    <property type="protein sequence ID" value="THD82218.1"/>
    <property type="molecule type" value="Genomic_DNA"/>
</dbReference>
<proteinExistence type="predicted"/>
<name>A0A4V3V050_9RHOB</name>
<accession>A0A4V3V050</accession>
<comment type="caution">
    <text evidence="1">The sequence shown here is derived from an EMBL/GenBank/DDBJ whole genome shotgun (WGS) entry which is preliminary data.</text>
</comment>
<dbReference type="SUPFAM" id="SSF53335">
    <property type="entry name" value="S-adenosyl-L-methionine-dependent methyltransferases"/>
    <property type="match status" value="1"/>
</dbReference>
<reference evidence="1 2" key="1">
    <citation type="submission" date="2019-04" db="EMBL/GenBank/DDBJ databases">
        <title>Draft genome sequence of Gemmobacter aestuarii sp. nov.</title>
        <authorList>
            <person name="Hameed A."/>
            <person name="Lin S.-Y."/>
            <person name="Shahina M."/>
            <person name="Lai W.-A."/>
            <person name="Young C.-C."/>
        </authorList>
    </citation>
    <scope>NUCLEOTIDE SEQUENCE [LARGE SCALE GENOMIC DNA]</scope>
    <source>
        <strain evidence="1 2">CC-PW-75</strain>
    </source>
</reference>
<gene>
    <name evidence="1" type="ORF">E7811_14165</name>
</gene>
<dbReference type="Pfam" id="PF13578">
    <property type="entry name" value="Methyltransf_24"/>
    <property type="match status" value="1"/>
</dbReference>
<dbReference type="Proteomes" id="UP000309450">
    <property type="component" value="Unassembled WGS sequence"/>
</dbReference>
<dbReference type="AlphaFoldDB" id="A0A4V3V050"/>
<keyword evidence="2" id="KW-1185">Reference proteome</keyword>